<evidence type="ECO:0000313" key="3">
    <source>
        <dbReference type="Proteomes" id="UP000275078"/>
    </source>
</evidence>
<accession>A0A3N4HQ48</accession>
<keyword evidence="3" id="KW-1185">Reference proteome</keyword>
<evidence type="ECO:0000313" key="2">
    <source>
        <dbReference type="EMBL" id="RPA75839.1"/>
    </source>
</evidence>
<feature type="compositionally biased region" description="Basic residues" evidence="1">
    <location>
        <begin position="93"/>
        <end position="115"/>
    </location>
</feature>
<name>A0A3N4HQ48_ASCIM</name>
<reference evidence="2 3" key="1">
    <citation type="journal article" date="2018" name="Nat. Ecol. Evol.">
        <title>Pezizomycetes genomes reveal the molecular basis of ectomycorrhizal truffle lifestyle.</title>
        <authorList>
            <person name="Murat C."/>
            <person name="Payen T."/>
            <person name="Noel B."/>
            <person name="Kuo A."/>
            <person name="Morin E."/>
            <person name="Chen J."/>
            <person name="Kohler A."/>
            <person name="Krizsan K."/>
            <person name="Balestrini R."/>
            <person name="Da Silva C."/>
            <person name="Montanini B."/>
            <person name="Hainaut M."/>
            <person name="Levati E."/>
            <person name="Barry K.W."/>
            <person name="Belfiori B."/>
            <person name="Cichocki N."/>
            <person name="Clum A."/>
            <person name="Dockter R.B."/>
            <person name="Fauchery L."/>
            <person name="Guy J."/>
            <person name="Iotti M."/>
            <person name="Le Tacon F."/>
            <person name="Lindquist E.A."/>
            <person name="Lipzen A."/>
            <person name="Malagnac F."/>
            <person name="Mello A."/>
            <person name="Molinier V."/>
            <person name="Miyauchi S."/>
            <person name="Poulain J."/>
            <person name="Riccioni C."/>
            <person name="Rubini A."/>
            <person name="Sitrit Y."/>
            <person name="Splivallo R."/>
            <person name="Traeger S."/>
            <person name="Wang M."/>
            <person name="Zifcakova L."/>
            <person name="Wipf D."/>
            <person name="Zambonelli A."/>
            <person name="Paolocci F."/>
            <person name="Nowrousian M."/>
            <person name="Ottonello S."/>
            <person name="Baldrian P."/>
            <person name="Spatafora J.W."/>
            <person name="Henrissat B."/>
            <person name="Nagy L.G."/>
            <person name="Aury J.M."/>
            <person name="Wincker P."/>
            <person name="Grigoriev I.V."/>
            <person name="Bonfante P."/>
            <person name="Martin F.M."/>
        </authorList>
    </citation>
    <scope>NUCLEOTIDE SEQUENCE [LARGE SCALE GENOMIC DNA]</scope>
    <source>
        <strain evidence="2 3">RN42</strain>
    </source>
</reference>
<dbReference type="Proteomes" id="UP000275078">
    <property type="component" value="Unassembled WGS sequence"/>
</dbReference>
<protein>
    <submittedName>
        <fullName evidence="2">Uncharacterized protein</fullName>
    </submittedName>
</protein>
<organism evidence="2 3">
    <name type="scientific">Ascobolus immersus RN42</name>
    <dbReference type="NCBI Taxonomy" id="1160509"/>
    <lineage>
        <taxon>Eukaryota</taxon>
        <taxon>Fungi</taxon>
        <taxon>Dikarya</taxon>
        <taxon>Ascomycota</taxon>
        <taxon>Pezizomycotina</taxon>
        <taxon>Pezizomycetes</taxon>
        <taxon>Pezizales</taxon>
        <taxon>Ascobolaceae</taxon>
        <taxon>Ascobolus</taxon>
    </lineage>
</organism>
<feature type="compositionally biased region" description="Polar residues" evidence="1">
    <location>
        <begin position="116"/>
        <end position="132"/>
    </location>
</feature>
<sequence>MPLFSKFSPEQTRYNNRHTSEKTMSSTKKASKMQNNHTTDPTEAESSNPNRRMTRSQTSASRVTSSESAATKESAKEHCTRSSGATKDVGKERKARAQKPAKVAKKKSPATRKKASSTGKLTKLATASTLEPLQSEAPATVSEVASHNRRQRSSSPVQMGFYIKSDEGKCSDTEEAPYAYNHPSPKVAEAYKLCEQLVGWDFEKGQAYENRIEIARVDDFTMEHYREFEEGLIDGKLVIRHPAHRDRYDIPGFKARYDYYRGEKILVLHKDNDRPVAAGIVEFLAESLYTSFRPVKDGYTSRRFMPFKYQTVKLALPPKFTQQLANGASTQWAYLMPDLQCFRRDSDMRSSIYHHNPVFVIEISKGQSEDELRWKLSEYVIGSGRRTKLAIGIIVSESSPGMKFLFHYVKKKENPSAESKEVYDEVSGTVLVVDGDGNAQEGSLEFPVSCFGDPLLRVDEEKYANVKGLQDKASIAFEPESILIPFSVLAKEATLLRGLFCKHQPI</sequence>
<dbReference type="AlphaFoldDB" id="A0A3N4HQ48"/>
<evidence type="ECO:0000256" key="1">
    <source>
        <dbReference type="SAM" id="MobiDB-lite"/>
    </source>
</evidence>
<dbReference type="EMBL" id="ML119756">
    <property type="protein sequence ID" value="RPA75839.1"/>
    <property type="molecule type" value="Genomic_DNA"/>
</dbReference>
<feature type="compositionally biased region" description="Polar residues" evidence="1">
    <location>
        <begin position="33"/>
        <end position="63"/>
    </location>
</feature>
<proteinExistence type="predicted"/>
<gene>
    <name evidence="2" type="ORF">BJ508DRAFT_331750</name>
</gene>
<feature type="region of interest" description="Disordered" evidence="1">
    <location>
        <begin position="1"/>
        <end position="155"/>
    </location>
</feature>